<evidence type="ECO:0000256" key="1">
    <source>
        <dbReference type="SAM" id="MobiDB-lite"/>
    </source>
</evidence>
<accession>A0A914C8F2</accession>
<dbReference type="WBParaSite" id="ACRNAN_Path_571.g2141.t1">
    <property type="protein sequence ID" value="ACRNAN_Path_571.g2141.t1"/>
    <property type="gene ID" value="ACRNAN_Path_571.g2141"/>
</dbReference>
<proteinExistence type="predicted"/>
<evidence type="ECO:0000313" key="3">
    <source>
        <dbReference type="WBParaSite" id="ACRNAN_Path_571.g2141.t1"/>
    </source>
</evidence>
<keyword evidence="2" id="KW-1185">Reference proteome</keyword>
<organism evidence="2 3">
    <name type="scientific">Acrobeloides nanus</name>
    <dbReference type="NCBI Taxonomy" id="290746"/>
    <lineage>
        <taxon>Eukaryota</taxon>
        <taxon>Metazoa</taxon>
        <taxon>Ecdysozoa</taxon>
        <taxon>Nematoda</taxon>
        <taxon>Chromadorea</taxon>
        <taxon>Rhabditida</taxon>
        <taxon>Tylenchina</taxon>
        <taxon>Cephalobomorpha</taxon>
        <taxon>Cephaloboidea</taxon>
        <taxon>Cephalobidae</taxon>
        <taxon>Acrobeloides</taxon>
    </lineage>
</organism>
<feature type="compositionally biased region" description="Basic and acidic residues" evidence="1">
    <location>
        <begin position="88"/>
        <end position="97"/>
    </location>
</feature>
<dbReference type="AlphaFoldDB" id="A0A914C8F2"/>
<name>A0A914C8F2_9BILA</name>
<evidence type="ECO:0000313" key="2">
    <source>
        <dbReference type="Proteomes" id="UP000887540"/>
    </source>
</evidence>
<feature type="region of interest" description="Disordered" evidence="1">
    <location>
        <begin position="66"/>
        <end position="109"/>
    </location>
</feature>
<dbReference type="Proteomes" id="UP000887540">
    <property type="component" value="Unplaced"/>
</dbReference>
<reference evidence="3" key="1">
    <citation type="submission" date="2022-11" db="UniProtKB">
        <authorList>
            <consortium name="WormBaseParasite"/>
        </authorList>
    </citation>
    <scope>IDENTIFICATION</scope>
</reference>
<protein>
    <submittedName>
        <fullName evidence="3">Uncharacterized protein</fullName>
    </submittedName>
</protein>
<sequence length="109" mass="12603">MSAILKLLAKEKSFDILMEKRRNSLNNDTDDQIQNIDIKQGPQSPDHVYKYHYSDWQQNRRKSIPVAAKPQRTKPISEVTTEQEMAEEEKATEEGCKSSDSPKMVGKFF</sequence>